<evidence type="ECO:0000313" key="2">
    <source>
        <dbReference type="EMBL" id="KAK8498774.1"/>
    </source>
</evidence>
<dbReference type="Proteomes" id="UP001472677">
    <property type="component" value="Unassembled WGS sequence"/>
</dbReference>
<protein>
    <submittedName>
        <fullName evidence="2">Uncharacterized protein</fullName>
    </submittedName>
</protein>
<accession>A0ABR2AX30</accession>
<sequence length="79" mass="8583">MATKLHEEVLHVAAVIPQTNAAVDSNLKTNEGNNMVVARDKVVIAPPTLQANSKSADRSGFKTVGLPQKNGKHKRRKRV</sequence>
<comment type="caution">
    <text evidence="2">The sequence shown here is derived from an EMBL/GenBank/DDBJ whole genome shotgun (WGS) entry which is preliminary data.</text>
</comment>
<reference evidence="2 3" key="1">
    <citation type="journal article" date="2024" name="G3 (Bethesda)">
        <title>Genome assembly of Hibiscus sabdariffa L. provides insights into metabolisms of medicinal natural products.</title>
        <authorList>
            <person name="Kim T."/>
        </authorList>
    </citation>
    <scope>NUCLEOTIDE SEQUENCE [LARGE SCALE GENOMIC DNA]</scope>
    <source>
        <strain evidence="2">TK-2024</strain>
        <tissue evidence="2">Old leaves</tissue>
    </source>
</reference>
<gene>
    <name evidence="2" type="ORF">V6N12_066916</name>
</gene>
<evidence type="ECO:0000256" key="1">
    <source>
        <dbReference type="SAM" id="MobiDB-lite"/>
    </source>
</evidence>
<organism evidence="2 3">
    <name type="scientific">Hibiscus sabdariffa</name>
    <name type="common">roselle</name>
    <dbReference type="NCBI Taxonomy" id="183260"/>
    <lineage>
        <taxon>Eukaryota</taxon>
        <taxon>Viridiplantae</taxon>
        <taxon>Streptophyta</taxon>
        <taxon>Embryophyta</taxon>
        <taxon>Tracheophyta</taxon>
        <taxon>Spermatophyta</taxon>
        <taxon>Magnoliopsida</taxon>
        <taxon>eudicotyledons</taxon>
        <taxon>Gunneridae</taxon>
        <taxon>Pentapetalae</taxon>
        <taxon>rosids</taxon>
        <taxon>malvids</taxon>
        <taxon>Malvales</taxon>
        <taxon>Malvaceae</taxon>
        <taxon>Malvoideae</taxon>
        <taxon>Hibiscus</taxon>
    </lineage>
</organism>
<keyword evidence="3" id="KW-1185">Reference proteome</keyword>
<feature type="compositionally biased region" description="Basic residues" evidence="1">
    <location>
        <begin position="70"/>
        <end position="79"/>
    </location>
</feature>
<dbReference type="EMBL" id="JBBPBM010000247">
    <property type="protein sequence ID" value="KAK8498774.1"/>
    <property type="molecule type" value="Genomic_DNA"/>
</dbReference>
<proteinExistence type="predicted"/>
<name>A0ABR2AX30_9ROSI</name>
<feature type="region of interest" description="Disordered" evidence="1">
    <location>
        <begin position="48"/>
        <end position="79"/>
    </location>
</feature>
<evidence type="ECO:0000313" key="3">
    <source>
        <dbReference type="Proteomes" id="UP001472677"/>
    </source>
</evidence>